<proteinExistence type="predicted"/>
<evidence type="ECO:0000313" key="3">
    <source>
        <dbReference type="EMBL" id="RAU22148.1"/>
    </source>
</evidence>
<feature type="transmembrane region" description="Helical" evidence="2">
    <location>
        <begin position="6"/>
        <end position="26"/>
    </location>
</feature>
<evidence type="ECO:0000313" key="4">
    <source>
        <dbReference type="Proteomes" id="UP000251075"/>
    </source>
</evidence>
<organism evidence="3 4">
    <name type="scientific">Paramagnetospirillum kuznetsovii</name>
    <dbReference type="NCBI Taxonomy" id="2053833"/>
    <lineage>
        <taxon>Bacteria</taxon>
        <taxon>Pseudomonadati</taxon>
        <taxon>Pseudomonadota</taxon>
        <taxon>Alphaproteobacteria</taxon>
        <taxon>Rhodospirillales</taxon>
        <taxon>Magnetospirillaceae</taxon>
        <taxon>Paramagnetospirillum</taxon>
    </lineage>
</organism>
<gene>
    <name evidence="3" type="ORF">CU669_10335</name>
</gene>
<reference evidence="3 4" key="1">
    <citation type="submission" date="2017-11" db="EMBL/GenBank/DDBJ databases">
        <title>Draft genome sequence of magnetotactic bacterium Magnetospirillum kuznetsovii LBB-42.</title>
        <authorList>
            <person name="Grouzdev D.S."/>
            <person name="Rysina M.S."/>
            <person name="Baslerov R.V."/>
            <person name="Koziaeva V."/>
        </authorList>
    </citation>
    <scope>NUCLEOTIDE SEQUENCE [LARGE SCALE GENOMIC DNA]</scope>
    <source>
        <strain evidence="3 4">LBB-42</strain>
    </source>
</reference>
<comment type="caution">
    <text evidence="3">The sequence shown here is derived from an EMBL/GenBank/DDBJ whole genome shotgun (WGS) entry which is preliminary data.</text>
</comment>
<sequence length="199" mass="21304">MSSVLIISVAAGIILVVGGGLVMYMAGLVKNAYELKVQISADIDERLGKMADELDKKSRWIKRDLLEEIEKIKSGLEVDNARKFENLGEPLIKRIDELDQIVRKERDEWVKAIESDRENITKLDAKIGALRRDLKQFGPQAAGAGTPAADADLAALVGAVPATDGVSPPPPAAPSPPPKAAADPKSMNGFLPDLGTKKA</sequence>
<keyword evidence="2" id="KW-0812">Transmembrane</keyword>
<dbReference type="EMBL" id="PGTO01000006">
    <property type="protein sequence ID" value="RAU22148.1"/>
    <property type="molecule type" value="Genomic_DNA"/>
</dbReference>
<dbReference type="AlphaFoldDB" id="A0A364NYJ1"/>
<keyword evidence="2" id="KW-1133">Transmembrane helix</keyword>
<dbReference type="Proteomes" id="UP000251075">
    <property type="component" value="Unassembled WGS sequence"/>
</dbReference>
<accession>A0A364NYJ1</accession>
<dbReference type="OrthoDB" id="7357300at2"/>
<protein>
    <submittedName>
        <fullName evidence="3">Uncharacterized protein</fullName>
    </submittedName>
</protein>
<feature type="region of interest" description="Disordered" evidence="1">
    <location>
        <begin position="161"/>
        <end position="199"/>
    </location>
</feature>
<keyword evidence="2" id="KW-0472">Membrane</keyword>
<name>A0A364NYJ1_9PROT</name>
<feature type="compositionally biased region" description="Pro residues" evidence="1">
    <location>
        <begin position="167"/>
        <end position="179"/>
    </location>
</feature>
<evidence type="ECO:0000256" key="1">
    <source>
        <dbReference type="SAM" id="MobiDB-lite"/>
    </source>
</evidence>
<evidence type="ECO:0000256" key="2">
    <source>
        <dbReference type="SAM" id="Phobius"/>
    </source>
</evidence>
<keyword evidence="4" id="KW-1185">Reference proteome</keyword>